<proteinExistence type="inferred from homology"/>
<dbReference type="KEGG" id="jar:G7057_10720"/>
<name>A0A6G7KC70_9LACT</name>
<dbReference type="InterPro" id="IPR005151">
    <property type="entry name" value="Tail-specific_protease"/>
</dbReference>
<dbReference type="GO" id="GO:0030288">
    <property type="term" value="C:outer membrane-bounded periplasmic space"/>
    <property type="evidence" value="ECO:0007669"/>
    <property type="project" value="TreeGrafter"/>
</dbReference>
<keyword evidence="6" id="KW-0472">Membrane</keyword>
<dbReference type="Gene3D" id="3.30.750.44">
    <property type="match status" value="1"/>
</dbReference>
<dbReference type="EMBL" id="CP049740">
    <property type="protein sequence ID" value="QII82868.1"/>
    <property type="molecule type" value="Genomic_DNA"/>
</dbReference>
<evidence type="ECO:0000256" key="4">
    <source>
        <dbReference type="ARBA" id="ARBA00022825"/>
    </source>
</evidence>
<dbReference type="Pfam" id="PF01471">
    <property type="entry name" value="PG_binding_1"/>
    <property type="match status" value="1"/>
</dbReference>
<reference evidence="8 9" key="1">
    <citation type="journal article" date="2017" name="Int. J. Syst. Evol. Microbiol.">
        <title>Jeotgalibaca porci sp. nov. and Jeotgalibaca arthritidis sp. nov., isolated from pigs, and emended description of the genus Jeotgalibaca.</title>
        <authorList>
            <person name="Zamora L."/>
            <person name="Perez-Sancho M."/>
            <person name="Dominguez L."/>
            <person name="Fernandez-Garayzabal J.F."/>
            <person name="Vela A.I."/>
        </authorList>
    </citation>
    <scope>NUCLEOTIDE SEQUENCE [LARGE SCALE GENOMIC DNA]</scope>
    <source>
        <strain evidence="8 9">CECT 9157</strain>
    </source>
</reference>
<feature type="domain" description="PDZ" evidence="7">
    <location>
        <begin position="120"/>
        <end position="188"/>
    </location>
</feature>
<dbReference type="InterPro" id="IPR001478">
    <property type="entry name" value="PDZ"/>
</dbReference>
<dbReference type="SUPFAM" id="SSF52096">
    <property type="entry name" value="ClpP/crotonase"/>
    <property type="match status" value="1"/>
</dbReference>
<keyword evidence="6" id="KW-1133">Transmembrane helix</keyword>
<dbReference type="RefSeq" id="WP_166163652.1">
    <property type="nucleotide sequence ID" value="NZ_CP049740.1"/>
</dbReference>
<evidence type="ECO:0000256" key="1">
    <source>
        <dbReference type="ARBA" id="ARBA00009179"/>
    </source>
</evidence>
<evidence type="ECO:0000259" key="7">
    <source>
        <dbReference type="PROSITE" id="PS50106"/>
    </source>
</evidence>
<dbReference type="CDD" id="cd06782">
    <property type="entry name" value="cpPDZ_CPP-like"/>
    <property type="match status" value="1"/>
</dbReference>
<dbReference type="GO" id="GO:0004175">
    <property type="term" value="F:endopeptidase activity"/>
    <property type="evidence" value="ECO:0007669"/>
    <property type="project" value="TreeGrafter"/>
</dbReference>
<evidence type="ECO:0000256" key="5">
    <source>
        <dbReference type="RuleBase" id="RU004404"/>
    </source>
</evidence>
<dbReference type="InterPro" id="IPR002477">
    <property type="entry name" value="Peptidoglycan-bd-like"/>
</dbReference>
<evidence type="ECO:0000313" key="9">
    <source>
        <dbReference type="Proteomes" id="UP000501451"/>
    </source>
</evidence>
<organism evidence="8 9">
    <name type="scientific">Jeotgalibaca arthritidis</name>
    <dbReference type="NCBI Taxonomy" id="1868794"/>
    <lineage>
        <taxon>Bacteria</taxon>
        <taxon>Bacillati</taxon>
        <taxon>Bacillota</taxon>
        <taxon>Bacilli</taxon>
        <taxon>Lactobacillales</taxon>
        <taxon>Carnobacteriaceae</taxon>
        <taxon>Jeotgalibaca</taxon>
    </lineage>
</organism>
<protein>
    <submittedName>
        <fullName evidence="8">S41 family peptidase</fullName>
    </submittedName>
</protein>
<dbReference type="CDD" id="cd07560">
    <property type="entry name" value="Peptidase_S41_CPP"/>
    <property type="match status" value="1"/>
</dbReference>
<dbReference type="FunFam" id="2.30.42.10:FF:000063">
    <property type="entry name" value="Peptidase, S41 family"/>
    <property type="match status" value="1"/>
</dbReference>
<dbReference type="Pfam" id="PF17820">
    <property type="entry name" value="PDZ_6"/>
    <property type="match status" value="1"/>
</dbReference>
<dbReference type="GO" id="GO:0007165">
    <property type="term" value="P:signal transduction"/>
    <property type="evidence" value="ECO:0007669"/>
    <property type="project" value="TreeGrafter"/>
</dbReference>
<accession>A0A6G7KC70</accession>
<dbReference type="PANTHER" id="PTHR32060:SF30">
    <property type="entry name" value="CARBOXY-TERMINAL PROCESSING PROTEASE CTPA"/>
    <property type="match status" value="1"/>
</dbReference>
<dbReference type="SMART" id="SM00228">
    <property type="entry name" value="PDZ"/>
    <property type="match status" value="1"/>
</dbReference>
<dbReference type="Pfam" id="PF03572">
    <property type="entry name" value="Peptidase_S41"/>
    <property type="match status" value="1"/>
</dbReference>
<keyword evidence="9" id="KW-1185">Reference proteome</keyword>
<dbReference type="Proteomes" id="UP000501451">
    <property type="component" value="Chromosome"/>
</dbReference>
<dbReference type="Gene3D" id="1.10.101.10">
    <property type="entry name" value="PGBD-like superfamily/PGBD"/>
    <property type="match status" value="1"/>
</dbReference>
<feature type="transmembrane region" description="Helical" evidence="6">
    <location>
        <begin position="21"/>
        <end position="45"/>
    </location>
</feature>
<dbReference type="Pfam" id="PF22694">
    <property type="entry name" value="CtpB_N-like"/>
    <property type="match status" value="1"/>
</dbReference>
<dbReference type="InterPro" id="IPR036365">
    <property type="entry name" value="PGBD-like_sf"/>
</dbReference>
<sequence length="500" mass="54398">MNEEKEKRKVQPRNKKKRIGVKLPVYFISLILVAVIAVVTTWFFVGDKETDSHPLSGLTGSQNSSINAIPGSDNLQAVYELISQYHINEVDSETLLNGALKGMVDAVGDPYSQFLDVDESDTLDESISASFEGIGAEITSLNDQIVIVSPIKGAPAEAAGLLPNDIVLSADGTSLAGMTTTEAVNLIRGEKGTAVTLEIQRGSQTFTVDIVRDTIPIETVAYEQLEDDPTIGIVSVFSFSRPTYDEMVSAVTELRNQGVEKFIFDFRQNPGGLLDQAIKIGNMFVEDGAVLVQTEERGIEPQKVLASDKEYGDFQITEPSVMLIDEGSASASEILAGVLQEAAGIPLVGVTSFGKGTVQSIYPLSQDNELKLTVAKWLTPNGNWIHDEGIQPDFEVELPDFAFLTLIDFTQTYEIGEVSSAVLNLEKMLAAVGFEVTADGYFDEETFVAIKDFQMSVDLEVTGELTEETGGKLIEKLREVIAENDTQVKKAIDVLRDMSE</sequence>
<dbReference type="SUPFAM" id="SSF47090">
    <property type="entry name" value="PGBD-like"/>
    <property type="match status" value="1"/>
</dbReference>
<comment type="similarity">
    <text evidence="1 5">Belongs to the peptidase S41A family.</text>
</comment>
<evidence type="ECO:0000256" key="3">
    <source>
        <dbReference type="ARBA" id="ARBA00022801"/>
    </source>
</evidence>
<dbReference type="GO" id="GO:0008236">
    <property type="term" value="F:serine-type peptidase activity"/>
    <property type="evidence" value="ECO:0007669"/>
    <property type="project" value="UniProtKB-KW"/>
</dbReference>
<dbReference type="InterPro" id="IPR036366">
    <property type="entry name" value="PGBDSf"/>
</dbReference>
<gene>
    <name evidence="8" type="ORF">G7057_10720</name>
</gene>
<keyword evidence="3 5" id="KW-0378">Hydrolase</keyword>
<keyword evidence="6" id="KW-0812">Transmembrane</keyword>
<keyword evidence="2 5" id="KW-0645">Protease</keyword>
<dbReference type="InterPro" id="IPR041489">
    <property type="entry name" value="PDZ_6"/>
</dbReference>
<evidence type="ECO:0000313" key="8">
    <source>
        <dbReference type="EMBL" id="QII82868.1"/>
    </source>
</evidence>
<dbReference type="NCBIfam" id="TIGR00225">
    <property type="entry name" value="prc"/>
    <property type="match status" value="1"/>
</dbReference>
<dbReference type="AlphaFoldDB" id="A0A6G7KC70"/>
<dbReference type="PANTHER" id="PTHR32060">
    <property type="entry name" value="TAIL-SPECIFIC PROTEASE"/>
    <property type="match status" value="1"/>
</dbReference>
<dbReference type="GO" id="GO:0006508">
    <property type="term" value="P:proteolysis"/>
    <property type="evidence" value="ECO:0007669"/>
    <property type="project" value="UniProtKB-KW"/>
</dbReference>
<dbReference type="SUPFAM" id="SSF50156">
    <property type="entry name" value="PDZ domain-like"/>
    <property type="match status" value="1"/>
</dbReference>
<dbReference type="InterPro" id="IPR004447">
    <property type="entry name" value="Peptidase_S41A"/>
</dbReference>
<dbReference type="PROSITE" id="PS50106">
    <property type="entry name" value="PDZ"/>
    <property type="match status" value="1"/>
</dbReference>
<dbReference type="Gene3D" id="3.90.226.10">
    <property type="entry name" value="2-enoyl-CoA Hydratase, Chain A, domain 1"/>
    <property type="match status" value="1"/>
</dbReference>
<dbReference type="InterPro" id="IPR055210">
    <property type="entry name" value="CtpA/B_N"/>
</dbReference>
<keyword evidence="4 5" id="KW-0720">Serine protease</keyword>
<dbReference type="SMART" id="SM00245">
    <property type="entry name" value="TSPc"/>
    <property type="match status" value="1"/>
</dbReference>
<dbReference type="InterPro" id="IPR029045">
    <property type="entry name" value="ClpP/crotonase-like_dom_sf"/>
</dbReference>
<dbReference type="InterPro" id="IPR036034">
    <property type="entry name" value="PDZ_sf"/>
</dbReference>
<evidence type="ECO:0000256" key="2">
    <source>
        <dbReference type="ARBA" id="ARBA00022670"/>
    </source>
</evidence>
<evidence type="ECO:0000256" key="6">
    <source>
        <dbReference type="SAM" id="Phobius"/>
    </source>
</evidence>
<dbReference type="Gene3D" id="2.30.42.10">
    <property type="match status" value="1"/>
</dbReference>